<keyword evidence="2" id="KW-1185">Reference proteome</keyword>
<dbReference type="RefSeq" id="WP_148775431.1">
    <property type="nucleotide sequence ID" value="NZ_VSSS01000044.1"/>
</dbReference>
<evidence type="ECO:0000313" key="1">
    <source>
        <dbReference type="EMBL" id="TYL91491.1"/>
    </source>
</evidence>
<evidence type="ECO:0000313" key="2">
    <source>
        <dbReference type="Proteomes" id="UP000324758"/>
    </source>
</evidence>
<evidence type="ECO:0008006" key="3">
    <source>
        <dbReference type="Google" id="ProtNLM"/>
    </source>
</evidence>
<dbReference type="AlphaFoldDB" id="A0A5D3KA11"/>
<protein>
    <recommendedName>
        <fullName evidence="3">DUF4157 domain-containing protein</fullName>
    </recommendedName>
</protein>
<dbReference type="OrthoDB" id="8686772at2"/>
<proteinExistence type="predicted"/>
<dbReference type="EMBL" id="VSSS01000044">
    <property type="protein sequence ID" value="TYL91491.1"/>
    <property type="molecule type" value="Genomic_DNA"/>
</dbReference>
<gene>
    <name evidence="1" type="ORF">FXB40_28440</name>
</gene>
<accession>A0A5D3KA11</accession>
<comment type="caution">
    <text evidence="1">The sequence shown here is derived from an EMBL/GenBank/DDBJ whole genome shotgun (WGS) entry which is preliminary data.</text>
</comment>
<reference evidence="1 2" key="1">
    <citation type="submission" date="2019-08" db="EMBL/GenBank/DDBJ databases">
        <title>Bradyrhizobium hipponensis sp. nov., a rhizobium isolated from a Lupinus angustifolius root nodule in Tunisia.</title>
        <authorList>
            <person name="Off K."/>
            <person name="Rejili M."/>
            <person name="Mars M."/>
            <person name="Brachmann A."/>
            <person name="Marin M."/>
        </authorList>
    </citation>
    <scope>NUCLEOTIDE SEQUENCE [LARGE SCALE GENOMIC DNA]</scope>
    <source>
        <strain evidence="1 2">CTAW71</strain>
    </source>
</reference>
<sequence length="173" mass="19672">MTPEQFQTLYPHLIGWIHQTLQAHSNEVRIVSSLGFPRLSQYFSGNLLSSTKVAVVERVPMPPLSSLGLSQFAEFENGDYDGITYLDTFFVKRRSASSERLHFHELVHVVQWRLLGPERFLATYADGLEKHGYRQSPLEAMAYTAEEVFCQSNENFNAEKLVADELDRMSGGV</sequence>
<dbReference type="Proteomes" id="UP000324758">
    <property type="component" value="Unassembled WGS sequence"/>
</dbReference>
<name>A0A5D3KA11_9BRAD</name>
<organism evidence="1 2">
    <name type="scientific">Bradyrhizobium rifense</name>
    <dbReference type="NCBI Taxonomy" id="515499"/>
    <lineage>
        <taxon>Bacteria</taxon>
        <taxon>Pseudomonadati</taxon>
        <taxon>Pseudomonadota</taxon>
        <taxon>Alphaproteobacteria</taxon>
        <taxon>Hyphomicrobiales</taxon>
        <taxon>Nitrobacteraceae</taxon>
        <taxon>Bradyrhizobium</taxon>
    </lineage>
</organism>